<dbReference type="Gene3D" id="3.40.720.10">
    <property type="entry name" value="Alkaline Phosphatase, subunit A"/>
    <property type="match status" value="1"/>
</dbReference>
<dbReference type="EMBL" id="FPKV01000001">
    <property type="protein sequence ID" value="SFZ89457.1"/>
    <property type="molecule type" value="Genomic_DNA"/>
</dbReference>
<dbReference type="PANTHER" id="PTHR43751:SF1">
    <property type="entry name" value="SULFATASE ATSG-RELATED"/>
    <property type="match status" value="1"/>
</dbReference>
<evidence type="ECO:0000259" key="1">
    <source>
        <dbReference type="Pfam" id="PF00884"/>
    </source>
</evidence>
<dbReference type="Pfam" id="PF00884">
    <property type="entry name" value="Sulfatase"/>
    <property type="match status" value="1"/>
</dbReference>
<dbReference type="AlphaFoldDB" id="A0A1K2IAN9"/>
<dbReference type="OrthoDB" id="9789742at2"/>
<dbReference type="InterPro" id="IPR017850">
    <property type="entry name" value="Alkaline_phosphatase_core_sf"/>
</dbReference>
<sequence length="648" mass="74306">MKENKLYSFLVGLVRNAKAYCILAFLVWLVNACTEKEKLRPNILWITIEDTSPQFLGVYGNQDARTPTMDKLANEGVRFTNAFSTGTVCSPSRTAIITGVKTYKTGTGNHRSDIQMPDYIKGFPAYLQEVGYYTSNNKKTDYNVKNEERYISETWDKSSSKAGWWNRKAGQPFFSVFNFMESHQSRTMTESYEWYKGNILANLDKEEIINDDEFEMPPVYLDSPEMRKQFARVYNALKLTDNKIAQLLQRLKDDGLMDNTIIFFYADHGEGMPRGKTNGINYGYRVPFVVWFPEKYKELSPWGTEIVTNELVDFTDLAPTLISLVGGEVPEHLEGRILFGGGRQKPADHLVISSDRSDNGIDMVRTVTDGRYLYSRNYMPYMPELRYIRYMEIGEIKQQMRQDYKAGILDSLQNSLFAQRPPVFLFDLEADPWETQNLANNLDYKEILNKMETQLKDEVLQSKDIMFLPEYELNLVNKAVAPYEYRLDDTEYPIAEIYKAASLSGYVGSKVAEKQIAYLKDANKIVRYWAAMGLRSQSEQILQNYASEIRDAMDGSYPPVSVLASAIAYQQFNDAKAIQLLQSFCLCDNEDLALMAVNLLLYVDDKEPFIETVKLAHDKEGRSYNVKAACMDFLGSLGLVPNNTNYRQ</sequence>
<evidence type="ECO:0000313" key="3">
    <source>
        <dbReference type="Proteomes" id="UP000182544"/>
    </source>
</evidence>
<evidence type="ECO:0000313" key="2">
    <source>
        <dbReference type="EMBL" id="SFZ89457.1"/>
    </source>
</evidence>
<dbReference type="STRING" id="369401.SAMN05428642_101294"/>
<dbReference type="PANTHER" id="PTHR43751">
    <property type="entry name" value="SULFATASE"/>
    <property type="match status" value="1"/>
</dbReference>
<keyword evidence="3" id="KW-1185">Reference proteome</keyword>
<dbReference type="CDD" id="cd16027">
    <property type="entry name" value="SGSH"/>
    <property type="match status" value="1"/>
</dbReference>
<dbReference type="InterPro" id="IPR000917">
    <property type="entry name" value="Sulfatase_N"/>
</dbReference>
<protein>
    <submittedName>
        <fullName evidence="2">Arylsulfatase A</fullName>
    </submittedName>
</protein>
<organism evidence="2 3">
    <name type="scientific">Flaviramulus basaltis</name>
    <dbReference type="NCBI Taxonomy" id="369401"/>
    <lineage>
        <taxon>Bacteria</taxon>
        <taxon>Pseudomonadati</taxon>
        <taxon>Bacteroidota</taxon>
        <taxon>Flavobacteriia</taxon>
        <taxon>Flavobacteriales</taxon>
        <taxon>Flavobacteriaceae</taxon>
        <taxon>Flaviramulus</taxon>
    </lineage>
</organism>
<reference evidence="2 3" key="1">
    <citation type="submission" date="2016-10" db="EMBL/GenBank/DDBJ databases">
        <authorList>
            <person name="de Groot N.N."/>
        </authorList>
    </citation>
    <scope>NUCLEOTIDE SEQUENCE [LARGE SCALE GENOMIC DNA]</scope>
    <source>
        <strain evidence="2 3">DSM 18180</strain>
    </source>
</reference>
<proteinExistence type="predicted"/>
<dbReference type="InterPro" id="IPR052701">
    <property type="entry name" value="GAG_Ulvan_Degrading_Sulfatases"/>
</dbReference>
<dbReference type="Proteomes" id="UP000182544">
    <property type="component" value="Unassembled WGS sequence"/>
</dbReference>
<dbReference type="RefSeq" id="WP_084647828.1">
    <property type="nucleotide sequence ID" value="NZ_FPKV01000001.1"/>
</dbReference>
<name>A0A1K2IAN9_9FLAO</name>
<dbReference type="SUPFAM" id="SSF53649">
    <property type="entry name" value="Alkaline phosphatase-like"/>
    <property type="match status" value="1"/>
</dbReference>
<feature type="domain" description="Sulfatase N-terminal" evidence="1">
    <location>
        <begin position="41"/>
        <end position="326"/>
    </location>
</feature>
<gene>
    <name evidence="2" type="ORF">SAMN05428642_101294</name>
</gene>
<accession>A0A1K2IAN9</accession>